<dbReference type="SUPFAM" id="SSF117281">
    <property type="entry name" value="Kelch motif"/>
    <property type="match status" value="1"/>
</dbReference>
<dbReference type="EMBL" id="CAJZBQ010000004">
    <property type="protein sequence ID" value="CAG9311331.1"/>
    <property type="molecule type" value="Genomic_DNA"/>
</dbReference>
<protein>
    <submittedName>
        <fullName evidence="1">Uncharacterized protein</fullName>
    </submittedName>
</protein>
<dbReference type="Proteomes" id="UP001162131">
    <property type="component" value="Unassembled WGS sequence"/>
</dbReference>
<comment type="caution">
    <text evidence="1">The sequence shown here is derived from an EMBL/GenBank/DDBJ whole genome shotgun (WGS) entry which is preliminary data.</text>
</comment>
<dbReference type="InterPro" id="IPR015915">
    <property type="entry name" value="Kelch-typ_b-propeller"/>
</dbReference>
<dbReference type="AlphaFoldDB" id="A0AAU9ID85"/>
<organism evidence="1 2">
    <name type="scientific">Blepharisma stoltei</name>
    <dbReference type="NCBI Taxonomy" id="1481888"/>
    <lineage>
        <taxon>Eukaryota</taxon>
        <taxon>Sar</taxon>
        <taxon>Alveolata</taxon>
        <taxon>Ciliophora</taxon>
        <taxon>Postciliodesmatophora</taxon>
        <taxon>Heterotrichea</taxon>
        <taxon>Heterotrichida</taxon>
        <taxon>Blepharismidae</taxon>
        <taxon>Blepharisma</taxon>
    </lineage>
</organism>
<evidence type="ECO:0000313" key="2">
    <source>
        <dbReference type="Proteomes" id="UP001162131"/>
    </source>
</evidence>
<keyword evidence="2" id="KW-1185">Reference proteome</keyword>
<evidence type="ECO:0000313" key="1">
    <source>
        <dbReference type="EMBL" id="CAG9311331.1"/>
    </source>
</evidence>
<accession>A0AAU9ID85</accession>
<gene>
    <name evidence="1" type="ORF">BSTOLATCC_MIC3621</name>
</gene>
<reference evidence="1" key="1">
    <citation type="submission" date="2021-09" db="EMBL/GenBank/DDBJ databases">
        <authorList>
            <consortium name="AG Swart"/>
            <person name="Singh M."/>
            <person name="Singh A."/>
            <person name="Seah K."/>
            <person name="Emmerich C."/>
        </authorList>
    </citation>
    <scope>NUCLEOTIDE SEQUENCE</scope>
    <source>
        <strain evidence="1">ATCC30299</strain>
    </source>
</reference>
<proteinExistence type="predicted"/>
<sequence length="332" mass="38155">MESIKCSNPGCNEEAFYLCNCQIPTQFICKEHIFLHISISKGTSSIINTLTEILNLNNIDQSNQNFENSSLAQCKKLLYIDKKSGGYFISIDNFSIEKWNSFKFKKNYPFKVCQNLPANMKLILTWNFNVFGSYMLLIDSNDAIILMRKIPYMISESASLVYHNCCIYLFGIITGAGKNIAQAVKYDIIRDSYIKISSCKAQIINCTTAWFENKILVGGRNYIGVLAYDPNINCYDHLTDLTLGTSKLIFPGNNSIFIIESAKDIYESDGSNIYSWNTIKKSYFPSFNNVSHMLPYKDSLYFVLHSKLLYSFNLKEKEFKFEMRVVNPNYKI</sequence>
<name>A0AAU9ID85_9CILI</name>